<dbReference type="Proteomes" id="UP001168877">
    <property type="component" value="Unassembled WGS sequence"/>
</dbReference>
<evidence type="ECO:0000313" key="1">
    <source>
        <dbReference type="EMBL" id="KAK0571285.1"/>
    </source>
</evidence>
<proteinExistence type="predicted"/>
<protein>
    <submittedName>
        <fullName evidence="1">Uncharacterized protein</fullName>
    </submittedName>
</protein>
<reference evidence="1" key="1">
    <citation type="journal article" date="2022" name="Plant J.">
        <title>Strategies of tolerance reflected in two North American maple genomes.</title>
        <authorList>
            <person name="McEvoy S.L."/>
            <person name="Sezen U.U."/>
            <person name="Trouern-Trend A."/>
            <person name="McMahon S.M."/>
            <person name="Schaberg P.G."/>
            <person name="Yang J."/>
            <person name="Wegrzyn J.L."/>
            <person name="Swenson N.G."/>
        </authorList>
    </citation>
    <scope>NUCLEOTIDE SEQUENCE</scope>
    <source>
        <strain evidence="1">NS2018</strain>
    </source>
</reference>
<organism evidence="1 2">
    <name type="scientific">Acer saccharum</name>
    <name type="common">Sugar maple</name>
    <dbReference type="NCBI Taxonomy" id="4024"/>
    <lineage>
        <taxon>Eukaryota</taxon>
        <taxon>Viridiplantae</taxon>
        <taxon>Streptophyta</taxon>
        <taxon>Embryophyta</taxon>
        <taxon>Tracheophyta</taxon>
        <taxon>Spermatophyta</taxon>
        <taxon>Magnoliopsida</taxon>
        <taxon>eudicotyledons</taxon>
        <taxon>Gunneridae</taxon>
        <taxon>Pentapetalae</taxon>
        <taxon>rosids</taxon>
        <taxon>malvids</taxon>
        <taxon>Sapindales</taxon>
        <taxon>Sapindaceae</taxon>
        <taxon>Hippocastanoideae</taxon>
        <taxon>Acereae</taxon>
        <taxon>Acer</taxon>
    </lineage>
</organism>
<dbReference type="AlphaFoldDB" id="A0AA39V8T6"/>
<accession>A0AA39V8T6</accession>
<evidence type="ECO:0000313" key="2">
    <source>
        <dbReference type="Proteomes" id="UP001168877"/>
    </source>
</evidence>
<dbReference type="EMBL" id="JAUESC010000388">
    <property type="protein sequence ID" value="KAK0571285.1"/>
    <property type="molecule type" value="Genomic_DNA"/>
</dbReference>
<sequence length="153" mass="16812">MWDANFGTVRWSTSAGRPAPLTRKSPRAPAGRSLVWTSAATSADRPVWRRWTGAVAAPDVQRSSQIGLCAGPALVHQRRTGGNGVATRVLLAQGLHFLPVELFLLERQDESYICQIHDRAWMAVEDGYTSPMMDSYGWRSGLLKPKAHGTARV</sequence>
<comment type="caution">
    <text evidence="1">The sequence shown here is derived from an EMBL/GenBank/DDBJ whole genome shotgun (WGS) entry which is preliminary data.</text>
</comment>
<gene>
    <name evidence="1" type="ORF">LWI29_013624</name>
</gene>
<reference evidence="1" key="2">
    <citation type="submission" date="2023-06" db="EMBL/GenBank/DDBJ databases">
        <authorList>
            <person name="Swenson N.G."/>
            <person name="Wegrzyn J.L."/>
            <person name="Mcevoy S.L."/>
        </authorList>
    </citation>
    <scope>NUCLEOTIDE SEQUENCE</scope>
    <source>
        <strain evidence="1">NS2018</strain>
        <tissue evidence="1">Leaf</tissue>
    </source>
</reference>
<keyword evidence="2" id="KW-1185">Reference proteome</keyword>
<name>A0AA39V8T6_ACESA</name>